<feature type="domain" description="EccD-like transmembrane" evidence="8">
    <location>
        <begin position="125"/>
        <end position="462"/>
    </location>
</feature>
<feature type="transmembrane region" description="Helical" evidence="7">
    <location>
        <begin position="153"/>
        <end position="171"/>
    </location>
</feature>
<comment type="subcellular location">
    <subcellularLocation>
        <location evidence="1">Cell membrane</location>
        <topology evidence="1">Multi-pass membrane protein</topology>
    </subcellularLocation>
</comment>
<dbReference type="GO" id="GO:0005886">
    <property type="term" value="C:plasma membrane"/>
    <property type="evidence" value="ECO:0007669"/>
    <property type="project" value="UniProtKB-SubCell"/>
</dbReference>
<dbReference type="PIRSF" id="PIRSF017804">
    <property type="entry name" value="Secretion_EccD1"/>
    <property type="match status" value="1"/>
</dbReference>
<evidence type="ECO:0000256" key="3">
    <source>
        <dbReference type="ARBA" id="ARBA00022475"/>
    </source>
</evidence>
<comment type="caution">
    <text evidence="9">The sequence shown here is derived from an EMBL/GenBank/DDBJ whole genome shotgun (WGS) entry which is preliminary data.</text>
</comment>
<keyword evidence="4 7" id="KW-0812">Transmembrane</keyword>
<feature type="transmembrane region" description="Helical" evidence="7">
    <location>
        <begin position="440"/>
        <end position="460"/>
    </location>
</feature>
<evidence type="ECO:0000313" key="9">
    <source>
        <dbReference type="EMBL" id="TDV55005.1"/>
    </source>
</evidence>
<feature type="transmembrane region" description="Helical" evidence="7">
    <location>
        <begin position="213"/>
        <end position="231"/>
    </location>
</feature>
<evidence type="ECO:0000256" key="2">
    <source>
        <dbReference type="ARBA" id="ARBA00006162"/>
    </source>
</evidence>
<dbReference type="Pfam" id="PF19053">
    <property type="entry name" value="EccD"/>
    <property type="match status" value="1"/>
</dbReference>
<proteinExistence type="inferred from homology"/>
<protein>
    <submittedName>
        <fullName evidence="9">Type VII secretion integral membrane protein EccD</fullName>
    </submittedName>
</protein>
<dbReference type="NCBIfam" id="TIGR03920">
    <property type="entry name" value="T7SS_EccD"/>
    <property type="match status" value="1"/>
</dbReference>
<feature type="transmembrane region" description="Helical" evidence="7">
    <location>
        <begin position="127"/>
        <end position="147"/>
    </location>
</feature>
<evidence type="ECO:0000313" key="10">
    <source>
        <dbReference type="Proteomes" id="UP000294927"/>
    </source>
</evidence>
<dbReference type="Pfam" id="PF08817">
    <property type="entry name" value="YukD"/>
    <property type="match status" value="1"/>
</dbReference>
<organism evidence="9 10">
    <name type="scientific">Actinophytocola oryzae</name>
    <dbReference type="NCBI Taxonomy" id="502181"/>
    <lineage>
        <taxon>Bacteria</taxon>
        <taxon>Bacillati</taxon>
        <taxon>Actinomycetota</taxon>
        <taxon>Actinomycetes</taxon>
        <taxon>Pseudonocardiales</taxon>
        <taxon>Pseudonocardiaceae</taxon>
    </lineage>
</organism>
<sequence>MSMTVPTAVPTSGLRRVTVVAPRARMDVALPVQCTLAELIPQLVRLAGAPVRPGPDGTGWALSRVGGPPLPPGLTVAAASLSDGEVLYLSARIGPATPLLFDDVVDAIASAARTRRGAWRPTVGRRLALVSAGVLFAGMTAILLTALSGTAQAPVGAGIVAVVLLVAGLALARAYGDLPAACACAGAGTAAALAGGLTALAPHSVWPVTAESLAVGLAATTLHAVLAAVVVHRHVWFVAVAVAAGAGTLVTTSVLLFDARPASAAAIAATLLTAVTALAPLVSLRMAGLPLPNVPEDMDAFRADERPALGSEVLGVTSTAARLLSGLVTALGVAAAGCCAVVLGNASPWSAVLVGLIGVAWLLRSRAYAAAAQRVSLVVVGLVVLTGLGVRVAATVGDEWLFTLTSLLAVAGGLCVVYAGRVVRQENSPFRARWLDILEYVVLISLLPVTAAMLDIYNAVRDAVS</sequence>
<accession>A0A4R7VZ00</accession>
<feature type="transmembrane region" description="Helical" evidence="7">
    <location>
        <begin position="178"/>
        <end position="201"/>
    </location>
</feature>
<evidence type="ECO:0000256" key="1">
    <source>
        <dbReference type="ARBA" id="ARBA00004651"/>
    </source>
</evidence>
<dbReference type="Gene3D" id="3.10.20.90">
    <property type="entry name" value="Phosphatidylinositol 3-kinase Catalytic Subunit, Chain A, domain 1"/>
    <property type="match status" value="1"/>
</dbReference>
<keyword evidence="10" id="KW-1185">Reference proteome</keyword>
<name>A0A4R7VZ00_9PSEU</name>
<feature type="transmembrane region" description="Helical" evidence="7">
    <location>
        <begin position="236"/>
        <end position="257"/>
    </location>
</feature>
<evidence type="ECO:0000256" key="6">
    <source>
        <dbReference type="ARBA" id="ARBA00023136"/>
    </source>
</evidence>
<gene>
    <name evidence="9" type="ORF">CLV71_103246</name>
</gene>
<keyword evidence="3" id="KW-1003">Cell membrane</keyword>
<evidence type="ECO:0000259" key="8">
    <source>
        <dbReference type="Pfam" id="PF19053"/>
    </source>
</evidence>
<feature type="transmembrane region" description="Helical" evidence="7">
    <location>
        <begin position="323"/>
        <end position="343"/>
    </location>
</feature>
<feature type="transmembrane region" description="Helical" evidence="7">
    <location>
        <begin position="263"/>
        <end position="282"/>
    </location>
</feature>
<feature type="transmembrane region" description="Helical" evidence="7">
    <location>
        <begin position="375"/>
        <end position="394"/>
    </location>
</feature>
<dbReference type="InterPro" id="IPR006707">
    <property type="entry name" value="T7SS_EccD"/>
</dbReference>
<dbReference type="InterPro" id="IPR044049">
    <property type="entry name" value="EccD_transm"/>
</dbReference>
<reference evidence="9 10" key="1">
    <citation type="submission" date="2019-03" db="EMBL/GenBank/DDBJ databases">
        <title>Genomic Encyclopedia of Archaeal and Bacterial Type Strains, Phase II (KMG-II): from individual species to whole genera.</title>
        <authorList>
            <person name="Goeker M."/>
        </authorList>
    </citation>
    <scope>NUCLEOTIDE SEQUENCE [LARGE SCALE GENOMIC DNA]</scope>
    <source>
        <strain evidence="9 10">DSM 45499</strain>
    </source>
</reference>
<feature type="transmembrane region" description="Helical" evidence="7">
    <location>
        <begin position="349"/>
        <end position="368"/>
    </location>
</feature>
<evidence type="ECO:0000256" key="7">
    <source>
        <dbReference type="SAM" id="Phobius"/>
    </source>
</evidence>
<dbReference type="InterPro" id="IPR024962">
    <property type="entry name" value="YukD-like"/>
</dbReference>
<keyword evidence="5 7" id="KW-1133">Transmembrane helix</keyword>
<comment type="similarity">
    <text evidence="2">Belongs to the EccD/Snm4 family.</text>
</comment>
<keyword evidence="6 7" id="KW-0472">Membrane</keyword>
<feature type="transmembrane region" description="Helical" evidence="7">
    <location>
        <begin position="400"/>
        <end position="419"/>
    </location>
</feature>
<dbReference type="AlphaFoldDB" id="A0A4R7VZ00"/>
<dbReference type="EMBL" id="SOCP01000003">
    <property type="protein sequence ID" value="TDV55005.1"/>
    <property type="molecule type" value="Genomic_DNA"/>
</dbReference>
<dbReference type="Proteomes" id="UP000294927">
    <property type="component" value="Unassembled WGS sequence"/>
</dbReference>
<evidence type="ECO:0000256" key="5">
    <source>
        <dbReference type="ARBA" id="ARBA00022989"/>
    </source>
</evidence>
<evidence type="ECO:0000256" key="4">
    <source>
        <dbReference type="ARBA" id="ARBA00022692"/>
    </source>
</evidence>
<dbReference type="RefSeq" id="WP_243866309.1">
    <property type="nucleotide sequence ID" value="NZ_SOCP01000003.1"/>
</dbReference>